<evidence type="ECO:0000256" key="5">
    <source>
        <dbReference type="ARBA" id="ARBA00023316"/>
    </source>
</evidence>
<dbReference type="Proteomes" id="UP000241201">
    <property type="component" value="Unassembled WGS sequence"/>
</dbReference>
<dbReference type="GeneID" id="77469893"/>
<keyword evidence="3 6" id="KW-0133">Cell shape</keyword>
<keyword evidence="10" id="KW-1185">Reference proteome</keyword>
<dbReference type="GO" id="GO:0008360">
    <property type="term" value="P:regulation of cell shape"/>
    <property type="evidence" value="ECO:0007669"/>
    <property type="project" value="UniProtKB-UniRule"/>
</dbReference>
<keyword evidence="7" id="KW-1133">Transmembrane helix</keyword>
<proteinExistence type="predicted"/>
<comment type="pathway">
    <text evidence="1 6">Cell wall biogenesis; peptidoglycan biosynthesis.</text>
</comment>
<dbReference type="SUPFAM" id="SSF143985">
    <property type="entry name" value="L,D-transpeptidase pre-catalytic domain-like"/>
    <property type="match status" value="1"/>
</dbReference>
<feature type="active site" description="Nucleophile" evidence="6">
    <location>
        <position position="473"/>
    </location>
</feature>
<evidence type="ECO:0000256" key="4">
    <source>
        <dbReference type="ARBA" id="ARBA00022984"/>
    </source>
</evidence>
<dbReference type="SUPFAM" id="SSF141523">
    <property type="entry name" value="L,D-transpeptidase catalytic domain-like"/>
    <property type="match status" value="1"/>
</dbReference>
<dbReference type="EMBL" id="PYLP01000002">
    <property type="protein sequence ID" value="PST41594.1"/>
    <property type="molecule type" value="Genomic_DNA"/>
</dbReference>
<dbReference type="GO" id="GO:0071972">
    <property type="term" value="F:peptidoglycan L,D-transpeptidase activity"/>
    <property type="evidence" value="ECO:0007669"/>
    <property type="project" value="TreeGrafter"/>
</dbReference>
<dbReference type="InterPro" id="IPR022029">
    <property type="entry name" value="YoaR-like_PG-bd"/>
</dbReference>
<evidence type="ECO:0000313" key="9">
    <source>
        <dbReference type="EMBL" id="PST41594.1"/>
    </source>
</evidence>
<dbReference type="GO" id="GO:0018104">
    <property type="term" value="P:peptidoglycan-protein cross-linking"/>
    <property type="evidence" value="ECO:0007669"/>
    <property type="project" value="TreeGrafter"/>
</dbReference>
<organism evidence="9 10">
    <name type="scientific">Faecalibacillus faecis</name>
    <dbReference type="NCBI Taxonomy" id="1982628"/>
    <lineage>
        <taxon>Bacteria</taxon>
        <taxon>Bacillati</taxon>
        <taxon>Bacillota</taxon>
        <taxon>Erysipelotrichia</taxon>
        <taxon>Erysipelotrichales</taxon>
        <taxon>Coprobacillaceae</taxon>
        <taxon>Faecalibacillus</taxon>
    </lineage>
</organism>
<dbReference type="Gene3D" id="2.40.440.10">
    <property type="entry name" value="L,D-transpeptidase catalytic domain-like"/>
    <property type="match status" value="1"/>
</dbReference>
<feature type="domain" description="L,D-TPase catalytic" evidence="8">
    <location>
        <begin position="374"/>
        <end position="497"/>
    </location>
</feature>
<dbReference type="CDD" id="cd16913">
    <property type="entry name" value="YkuD_like"/>
    <property type="match status" value="1"/>
</dbReference>
<feature type="transmembrane region" description="Helical" evidence="7">
    <location>
        <begin position="16"/>
        <end position="35"/>
    </location>
</feature>
<dbReference type="InterPro" id="IPR038063">
    <property type="entry name" value="Transpep_catalytic_dom"/>
</dbReference>
<evidence type="ECO:0000259" key="8">
    <source>
        <dbReference type="PROSITE" id="PS52029"/>
    </source>
</evidence>
<dbReference type="GO" id="GO:0071555">
    <property type="term" value="P:cell wall organization"/>
    <property type="evidence" value="ECO:0007669"/>
    <property type="project" value="UniProtKB-UniRule"/>
</dbReference>
<dbReference type="InterPro" id="IPR005490">
    <property type="entry name" value="LD_TPept_cat_dom"/>
</dbReference>
<dbReference type="PROSITE" id="PS52029">
    <property type="entry name" value="LD_TPASE"/>
    <property type="match status" value="1"/>
</dbReference>
<dbReference type="GO" id="GO:0016740">
    <property type="term" value="F:transferase activity"/>
    <property type="evidence" value="ECO:0007669"/>
    <property type="project" value="UniProtKB-KW"/>
</dbReference>
<keyword evidence="5 6" id="KW-0961">Cell wall biogenesis/degradation</keyword>
<protein>
    <recommendedName>
        <fullName evidence="8">L,D-TPase catalytic domain-containing protein</fullName>
    </recommendedName>
</protein>
<evidence type="ECO:0000256" key="6">
    <source>
        <dbReference type="PROSITE-ProRule" id="PRU01373"/>
    </source>
</evidence>
<evidence type="ECO:0000256" key="3">
    <source>
        <dbReference type="ARBA" id="ARBA00022960"/>
    </source>
</evidence>
<dbReference type="Pfam" id="PF12229">
    <property type="entry name" value="PG_binding_4"/>
    <property type="match status" value="1"/>
</dbReference>
<comment type="caution">
    <text evidence="9">The sequence shown here is derived from an EMBL/GenBank/DDBJ whole genome shotgun (WGS) entry which is preliminary data.</text>
</comment>
<keyword evidence="2" id="KW-0808">Transferase</keyword>
<dbReference type="PANTHER" id="PTHR30582">
    <property type="entry name" value="L,D-TRANSPEPTIDASE"/>
    <property type="match status" value="1"/>
</dbReference>
<dbReference type="RefSeq" id="WP_106987129.1">
    <property type="nucleotide sequence ID" value="NZ_DBGCOW010000076.1"/>
</dbReference>
<feature type="active site" description="Proton donor/acceptor" evidence="6">
    <location>
        <position position="450"/>
    </location>
</feature>
<evidence type="ECO:0000256" key="2">
    <source>
        <dbReference type="ARBA" id="ARBA00022679"/>
    </source>
</evidence>
<dbReference type="Pfam" id="PF03734">
    <property type="entry name" value="YkuD"/>
    <property type="match status" value="1"/>
</dbReference>
<evidence type="ECO:0000313" key="10">
    <source>
        <dbReference type="Proteomes" id="UP000241201"/>
    </source>
</evidence>
<accession>A0A2T3G224</accession>
<dbReference type="Gene3D" id="3.10.20.800">
    <property type="match status" value="1"/>
</dbReference>
<keyword evidence="4 6" id="KW-0573">Peptidoglycan synthesis</keyword>
<evidence type="ECO:0000256" key="7">
    <source>
        <dbReference type="SAM" id="Phobius"/>
    </source>
</evidence>
<gene>
    <name evidence="9" type="ORF">C7U55_02075</name>
</gene>
<reference evidence="10" key="1">
    <citation type="submission" date="2018-03" db="EMBL/GenBank/DDBJ databases">
        <title>Lachnoclostridium SNUG30370 gen.nov., sp.nov., isolated from human faeces.</title>
        <authorList>
            <person name="Seo B."/>
            <person name="Jeon K."/>
            <person name="Ko G."/>
        </authorList>
    </citation>
    <scope>NUCLEOTIDE SEQUENCE [LARGE SCALE GENOMIC DNA]</scope>
    <source>
        <strain evidence="10">SNUG30370</strain>
    </source>
</reference>
<evidence type="ECO:0000256" key="1">
    <source>
        <dbReference type="ARBA" id="ARBA00004752"/>
    </source>
</evidence>
<name>A0A2T3G224_9FIRM</name>
<keyword evidence="7" id="KW-0472">Membrane</keyword>
<dbReference type="PANTHER" id="PTHR30582:SF2">
    <property type="entry name" value="L,D-TRANSPEPTIDASE YCIB-RELATED"/>
    <property type="match status" value="1"/>
</dbReference>
<sequence length="498" mass="57487">MKEKLMNLKITKQGKIVLSVVIAIFMLIFIITILYSNKFYPNTTVGGIDVSGMTLTEAREAVETDLKNHVLVIKGRNNAKYELKGKDIDLSAKYEDQLESCFKKTHGFFSFYKIMTGEDFDVAFDVSYNKDLLVQNLSQSFLVAGGDQYQIEAPRSAYVEYDKKTKSGKIVKENLGNQLDVEKFYTYVEKALSTLSTKINLESGDVYLKPQFYSKDEVIANELKTYNNYLLKWLRFDMGKKHYEIIQPTDIKEWLVIGDDASVSVDKDKMSSWVEDFCLKYKTVGKTRSFKSHTGEILQVSGGDYGWQIDYSQTVDQIYNAITAESKEADVTAYLNKQSKENSKKLITKLEPIYKNKAYKMNYENPEEDYNTQTYSEVDISEQMVYVFQNGQVVYSAKCVTGLPSDATRSTKTGCWYIKDKKLEYTLTGADYKTPTKYWIRITWTGTGYHYMNRSDWDKWTPDLYKTRGSHGCINLQLEDVKNIYNLVSLRDMVFIHD</sequence>
<dbReference type="InterPro" id="IPR038054">
    <property type="entry name" value="LD_TPept-like_central_sf"/>
</dbReference>
<dbReference type="UniPathway" id="UPA00219"/>
<keyword evidence="7" id="KW-0812">Transmembrane</keyword>
<dbReference type="GO" id="GO:0005576">
    <property type="term" value="C:extracellular region"/>
    <property type="evidence" value="ECO:0007669"/>
    <property type="project" value="TreeGrafter"/>
</dbReference>
<dbReference type="InterPro" id="IPR050979">
    <property type="entry name" value="LD-transpeptidase"/>
</dbReference>
<dbReference type="AlphaFoldDB" id="A0A2T3G224"/>